<keyword evidence="1" id="KW-0812">Transmembrane</keyword>
<evidence type="ECO:0000313" key="2">
    <source>
        <dbReference type="EMBL" id="AEA42100.1"/>
    </source>
</evidence>
<gene>
    <name evidence="2" type="ordered locus">Fluta_0090</name>
</gene>
<accession>F2IB17</accession>
<dbReference type="AlphaFoldDB" id="F2IB17"/>
<feature type="transmembrane region" description="Helical" evidence="1">
    <location>
        <begin position="176"/>
        <end position="194"/>
    </location>
</feature>
<protein>
    <recommendedName>
        <fullName evidence="4">Gliding motility-associated protein GldM N-terminal domain-containing protein</fullName>
    </recommendedName>
</protein>
<dbReference type="HOGENOM" id="CLU_717197_0_0_10"/>
<feature type="transmembrane region" description="Helical" evidence="1">
    <location>
        <begin position="110"/>
        <end position="134"/>
    </location>
</feature>
<proteinExistence type="predicted"/>
<evidence type="ECO:0000313" key="3">
    <source>
        <dbReference type="Proteomes" id="UP000007463"/>
    </source>
</evidence>
<reference evidence="3" key="2">
    <citation type="submission" date="2011-02" db="EMBL/GenBank/DDBJ databases">
        <title>The complete genome of Fluviicola taffensis DSM 16823.</title>
        <authorList>
            <consortium name="US DOE Joint Genome Institute (JGI-PGF)"/>
            <person name="Lucas S."/>
            <person name="Copeland A."/>
            <person name="Lapidus A."/>
            <person name="Bruce D."/>
            <person name="Goodwin L."/>
            <person name="Pitluck S."/>
            <person name="Kyrpides N."/>
            <person name="Mavromatis K."/>
            <person name="Ivanova N."/>
            <person name="Mikhailova N."/>
            <person name="Pagani I."/>
            <person name="Chertkov O."/>
            <person name="Detter J.C."/>
            <person name="Han C."/>
            <person name="Tapia R."/>
            <person name="Land M."/>
            <person name="Hauser L."/>
            <person name="Markowitz V."/>
            <person name="Cheng J.-F."/>
            <person name="Hugenholtz P."/>
            <person name="Woyke T."/>
            <person name="Wu D."/>
            <person name="Tindall B."/>
            <person name="Pomrenke H.G."/>
            <person name="Brambilla E."/>
            <person name="Klenk H.-P."/>
            <person name="Eisen J.A."/>
        </authorList>
    </citation>
    <scope>NUCLEOTIDE SEQUENCE [LARGE SCALE GENOMIC DNA]</scope>
    <source>
        <strain evidence="3">DSM 16823 / RW262 / RW262</strain>
    </source>
</reference>
<dbReference type="eggNOG" id="COG4743">
    <property type="taxonomic scope" value="Bacteria"/>
</dbReference>
<feature type="transmembrane region" description="Helical" evidence="1">
    <location>
        <begin position="206"/>
        <end position="226"/>
    </location>
</feature>
<dbReference type="EMBL" id="CP002542">
    <property type="protein sequence ID" value="AEA42100.1"/>
    <property type="molecule type" value="Genomic_DNA"/>
</dbReference>
<feature type="transmembrane region" description="Helical" evidence="1">
    <location>
        <begin position="146"/>
        <end position="164"/>
    </location>
</feature>
<sequence>MVKVSDEQVDFILHEIEAHGVTIEDLQWNLLDHMCCIIENEMSEKDDFNEFFKRLLPRFFNDNLHEIQEETELLLTFKHFYAMKKTVNISGLLAAVLTLMGSVLKVFHLPGANICFVLGIAFFSLIFLPLMIALKFRDEGTKTDKLVLSFGFLVGIVTSLGFLFKMMHWPGANKMMLTGLVSFTFVYVPIYFFTRVRRPELKFNTTVNSVLMMACGGLLFAMYNLGYSTKVEESSQQAYRLMNEEVQKMDQSRITSVNEKDTKALQNQVSQLNVTIADLKAEIIMNSAGITKQEYQSISEDEAYMNLPKEEAMSRILSPAIQQKWDEICRLFEQINGKLVTSYPDQKDLTFNISSIDLRSNTTKIALQNLTLIQLHLRLLKLIAN</sequence>
<name>F2IB17_FLUTR</name>
<organism evidence="2 3">
    <name type="scientific">Fluviicola taffensis (strain DSM 16823 / NCIMB 13979 / RW262)</name>
    <dbReference type="NCBI Taxonomy" id="755732"/>
    <lineage>
        <taxon>Bacteria</taxon>
        <taxon>Pseudomonadati</taxon>
        <taxon>Bacteroidota</taxon>
        <taxon>Flavobacteriia</taxon>
        <taxon>Flavobacteriales</taxon>
        <taxon>Crocinitomicaceae</taxon>
        <taxon>Fluviicola</taxon>
    </lineage>
</organism>
<dbReference type="RefSeq" id="WP_013684874.1">
    <property type="nucleotide sequence ID" value="NC_015321.1"/>
</dbReference>
<dbReference type="Proteomes" id="UP000007463">
    <property type="component" value="Chromosome"/>
</dbReference>
<keyword evidence="1" id="KW-1133">Transmembrane helix</keyword>
<keyword evidence="3" id="KW-1185">Reference proteome</keyword>
<keyword evidence="1" id="KW-0472">Membrane</keyword>
<reference evidence="2 3" key="1">
    <citation type="journal article" date="2011" name="Stand. Genomic Sci.">
        <title>Complete genome sequence of the gliding freshwater bacterium Fluviicola taffensis type strain (RW262).</title>
        <authorList>
            <person name="Woyke T."/>
            <person name="Chertkov O."/>
            <person name="Lapidus A."/>
            <person name="Nolan M."/>
            <person name="Lucas S."/>
            <person name="Del Rio T.G."/>
            <person name="Tice H."/>
            <person name="Cheng J.F."/>
            <person name="Tapia R."/>
            <person name="Han C."/>
            <person name="Goodwin L."/>
            <person name="Pitluck S."/>
            <person name="Liolios K."/>
            <person name="Pagani I."/>
            <person name="Ivanova N."/>
            <person name="Huntemann M."/>
            <person name="Mavromatis K."/>
            <person name="Mikhailova N."/>
            <person name="Pati A."/>
            <person name="Chen A."/>
            <person name="Palaniappan K."/>
            <person name="Land M."/>
            <person name="Hauser L."/>
            <person name="Brambilla E.M."/>
            <person name="Rohde M."/>
            <person name="Mwirichia R."/>
            <person name="Sikorski J."/>
            <person name="Tindall B.J."/>
            <person name="Goker M."/>
            <person name="Bristow J."/>
            <person name="Eisen J.A."/>
            <person name="Markowitz V."/>
            <person name="Hugenholtz P."/>
            <person name="Klenk H.P."/>
            <person name="Kyrpides N.C."/>
        </authorList>
    </citation>
    <scope>NUCLEOTIDE SEQUENCE [LARGE SCALE GENOMIC DNA]</scope>
    <source>
        <strain evidence="3">DSM 16823 / RW262 / RW262</strain>
    </source>
</reference>
<evidence type="ECO:0008006" key="4">
    <source>
        <dbReference type="Google" id="ProtNLM"/>
    </source>
</evidence>
<dbReference type="STRING" id="755732.Fluta_0090"/>
<dbReference type="KEGG" id="fte:Fluta_0090"/>
<evidence type="ECO:0000256" key="1">
    <source>
        <dbReference type="SAM" id="Phobius"/>
    </source>
</evidence>
<feature type="transmembrane region" description="Helical" evidence="1">
    <location>
        <begin position="86"/>
        <end position="104"/>
    </location>
</feature>